<dbReference type="InterPro" id="IPR011009">
    <property type="entry name" value="Kinase-like_dom_sf"/>
</dbReference>
<dbReference type="PROSITE" id="PS00108">
    <property type="entry name" value="PROTEIN_KINASE_ST"/>
    <property type="match status" value="1"/>
</dbReference>
<comment type="catalytic activity">
    <reaction evidence="8">
        <text>L-seryl-[protein] + ATP = O-phospho-L-seryl-[protein] + ADP + H(+)</text>
        <dbReference type="Rhea" id="RHEA:17989"/>
        <dbReference type="Rhea" id="RHEA-COMP:9863"/>
        <dbReference type="Rhea" id="RHEA-COMP:11604"/>
        <dbReference type="ChEBI" id="CHEBI:15378"/>
        <dbReference type="ChEBI" id="CHEBI:29999"/>
        <dbReference type="ChEBI" id="CHEBI:30616"/>
        <dbReference type="ChEBI" id="CHEBI:83421"/>
        <dbReference type="ChEBI" id="CHEBI:456216"/>
        <dbReference type="EC" id="2.7.11.1"/>
    </reaction>
</comment>
<dbReference type="PROSITE" id="PS50011">
    <property type="entry name" value="PROTEIN_KINASE_DOM"/>
    <property type="match status" value="1"/>
</dbReference>
<dbReference type="GO" id="GO:0004674">
    <property type="term" value="F:protein serine/threonine kinase activity"/>
    <property type="evidence" value="ECO:0007669"/>
    <property type="project" value="UniProtKB-KW"/>
</dbReference>
<dbReference type="InterPro" id="IPR019530">
    <property type="entry name" value="Intra-flagellar_transport_57"/>
</dbReference>
<evidence type="ECO:0000256" key="3">
    <source>
        <dbReference type="ARBA" id="ARBA00022679"/>
    </source>
</evidence>
<keyword evidence="3" id="KW-0808">Transferase</keyword>
<comment type="catalytic activity">
    <reaction evidence="7">
        <text>L-threonyl-[protein] + ATP = O-phospho-L-threonyl-[protein] + ADP + H(+)</text>
        <dbReference type="Rhea" id="RHEA:46608"/>
        <dbReference type="Rhea" id="RHEA-COMP:11060"/>
        <dbReference type="Rhea" id="RHEA-COMP:11605"/>
        <dbReference type="ChEBI" id="CHEBI:15378"/>
        <dbReference type="ChEBI" id="CHEBI:30013"/>
        <dbReference type="ChEBI" id="CHEBI:30616"/>
        <dbReference type="ChEBI" id="CHEBI:61977"/>
        <dbReference type="ChEBI" id="CHEBI:456216"/>
        <dbReference type="EC" id="2.7.11.1"/>
    </reaction>
</comment>
<evidence type="ECO:0000256" key="6">
    <source>
        <dbReference type="ARBA" id="ARBA00022840"/>
    </source>
</evidence>
<dbReference type="InterPro" id="IPR017441">
    <property type="entry name" value="Protein_kinase_ATP_BS"/>
</dbReference>
<keyword evidence="2" id="KW-0723">Serine/threonine-protein kinase</keyword>
<keyword evidence="10" id="KW-0175">Coiled coil</keyword>
<evidence type="ECO:0000256" key="10">
    <source>
        <dbReference type="SAM" id="Coils"/>
    </source>
</evidence>
<evidence type="ECO:0000256" key="9">
    <source>
        <dbReference type="PROSITE-ProRule" id="PRU10141"/>
    </source>
</evidence>
<keyword evidence="4 9" id="KW-0547">Nucleotide-binding</keyword>
<dbReference type="Pfam" id="PF10498">
    <property type="entry name" value="IFT57"/>
    <property type="match status" value="1"/>
</dbReference>
<evidence type="ECO:0000313" key="12">
    <source>
        <dbReference type="EMBL" id="CAI2386963.1"/>
    </source>
</evidence>
<evidence type="ECO:0000256" key="5">
    <source>
        <dbReference type="ARBA" id="ARBA00022777"/>
    </source>
</evidence>
<protein>
    <recommendedName>
        <fullName evidence="1">non-specific serine/threonine protein kinase</fullName>
        <ecNumber evidence="1">2.7.11.1</ecNumber>
    </recommendedName>
</protein>
<dbReference type="SUPFAM" id="SSF56112">
    <property type="entry name" value="Protein kinase-like (PK-like)"/>
    <property type="match status" value="1"/>
</dbReference>
<feature type="domain" description="Protein kinase" evidence="11">
    <location>
        <begin position="28"/>
        <end position="293"/>
    </location>
</feature>
<feature type="coiled-coil region" evidence="10">
    <location>
        <begin position="638"/>
        <end position="685"/>
    </location>
</feature>
<evidence type="ECO:0000256" key="8">
    <source>
        <dbReference type="ARBA" id="ARBA00048679"/>
    </source>
</evidence>
<dbReference type="EC" id="2.7.11.1" evidence="1"/>
<keyword evidence="13" id="KW-1185">Reference proteome</keyword>
<dbReference type="InterPro" id="IPR051131">
    <property type="entry name" value="NEK_Ser/Thr_kinase_NIMA"/>
</dbReference>
<sequence length="723" mass="83714">MAATQEKKDVTPQSPMEGEEVNSEICGYKVLKPIGQGKFSIVFKAEKLETGAKVALKCIKIFDMTDVKQRKKCLKEVKLLQSLDHPNIIQYLDSFIENNELYIVVEWAEKGDLKYIVKRALKEDSHLDENRIWEYISQMAEALAHMHSKRIMHRDLKPANIFIDAEGKLKLGDLGLGREMSSQTFEAYSRVGTPLYMSPEVLEGSGYDTKSDVWSLGCIAYELCALKSPFRKEGVKMSLVDLFQSIKAGVYSPIPDRYSSNLKLLIDSMIKINPAERLDIDQICKICETHRTTESTKPKIQSYLIMDDIIDKLKLLDYENQFPLKPISRIFFSHYEEERGFDKCEYLYELCYWLMSCSSEKKIGKYISFKSNKTKQEAVKRLVSDCKKFGIKSSRYFDTAQLLQGYGEAVCYLINDLLNRELIRRDYKFNQPIISNEDDGHFSDIEEEKEQDNVIQLDYGMENGHASKHNNKIVKKNSEYSVENGMITQTNFGLNYNKTSFGVENHIEEPYALDEFNESMIECEIDPNEWRKEVNRVEKDLLKFYSKADTEETDPLNDCLKQAQKTKCIITPEFRYSLDTVIDEMTKDLDRITNEEKRLNKSNFGDVKKLSELGNINHSNFDELCALRDAMKNKIAYFDELTSKWEAANEKYEEASKKLTNRDQITKAEKALRDIKLQVHKLDQRIGIIKSIIPSKEKKDGNKDKSSHYLYEDLSEMSLEKST</sequence>
<keyword evidence="6 9" id="KW-0067">ATP-binding</keyword>
<accession>A0AAD2DBV2</accession>
<name>A0AAD2DBV2_EUPCR</name>
<dbReference type="SMART" id="SM00220">
    <property type="entry name" value="S_TKc"/>
    <property type="match status" value="1"/>
</dbReference>
<keyword evidence="5" id="KW-0418">Kinase</keyword>
<dbReference type="PANTHER" id="PTHR44899">
    <property type="entry name" value="CAMK FAMILY PROTEIN KINASE"/>
    <property type="match status" value="1"/>
</dbReference>
<dbReference type="Pfam" id="PF00069">
    <property type="entry name" value="Pkinase"/>
    <property type="match status" value="1"/>
</dbReference>
<evidence type="ECO:0000256" key="4">
    <source>
        <dbReference type="ARBA" id="ARBA00022741"/>
    </source>
</evidence>
<dbReference type="PANTHER" id="PTHR44899:SF3">
    <property type="entry name" value="SERINE_THREONINE-PROTEIN KINASE NEK1"/>
    <property type="match status" value="1"/>
</dbReference>
<organism evidence="12 13">
    <name type="scientific">Euplotes crassus</name>
    <dbReference type="NCBI Taxonomy" id="5936"/>
    <lineage>
        <taxon>Eukaryota</taxon>
        <taxon>Sar</taxon>
        <taxon>Alveolata</taxon>
        <taxon>Ciliophora</taxon>
        <taxon>Intramacronucleata</taxon>
        <taxon>Spirotrichea</taxon>
        <taxon>Hypotrichia</taxon>
        <taxon>Euplotida</taxon>
        <taxon>Euplotidae</taxon>
        <taxon>Moneuplotes</taxon>
    </lineage>
</organism>
<dbReference type="FunFam" id="3.30.200.20:FF:000042">
    <property type="entry name" value="Aurora kinase A"/>
    <property type="match status" value="1"/>
</dbReference>
<feature type="binding site" evidence="9">
    <location>
        <position position="57"/>
    </location>
    <ligand>
        <name>ATP</name>
        <dbReference type="ChEBI" id="CHEBI:30616"/>
    </ligand>
</feature>
<reference evidence="12" key="1">
    <citation type="submission" date="2023-07" db="EMBL/GenBank/DDBJ databases">
        <authorList>
            <consortium name="AG Swart"/>
            <person name="Singh M."/>
            <person name="Singh A."/>
            <person name="Seah K."/>
            <person name="Emmerich C."/>
        </authorList>
    </citation>
    <scope>NUCLEOTIDE SEQUENCE</scope>
    <source>
        <strain evidence="12">DP1</strain>
    </source>
</reference>
<dbReference type="GO" id="GO:0005524">
    <property type="term" value="F:ATP binding"/>
    <property type="evidence" value="ECO:0007669"/>
    <property type="project" value="UniProtKB-UniRule"/>
</dbReference>
<dbReference type="Proteomes" id="UP001295684">
    <property type="component" value="Unassembled WGS sequence"/>
</dbReference>
<evidence type="ECO:0000256" key="1">
    <source>
        <dbReference type="ARBA" id="ARBA00012513"/>
    </source>
</evidence>
<dbReference type="AlphaFoldDB" id="A0AAD2DBV2"/>
<dbReference type="InterPro" id="IPR008271">
    <property type="entry name" value="Ser/Thr_kinase_AS"/>
</dbReference>
<comment type="caution">
    <text evidence="12">The sequence shown here is derived from an EMBL/GenBank/DDBJ whole genome shotgun (WGS) entry which is preliminary data.</text>
</comment>
<proteinExistence type="predicted"/>
<evidence type="ECO:0000256" key="7">
    <source>
        <dbReference type="ARBA" id="ARBA00047899"/>
    </source>
</evidence>
<dbReference type="Gene3D" id="1.10.510.10">
    <property type="entry name" value="Transferase(Phosphotransferase) domain 1"/>
    <property type="match status" value="1"/>
</dbReference>
<dbReference type="InterPro" id="IPR000719">
    <property type="entry name" value="Prot_kinase_dom"/>
</dbReference>
<dbReference type="EMBL" id="CAMPGE010029488">
    <property type="protein sequence ID" value="CAI2386963.1"/>
    <property type="molecule type" value="Genomic_DNA"/>
</dbReference>
<gene>
    <name evidence="12" type="ORF">ECRASSUSDP1_LOCUS28589</name>
</gene>
<dbReference type="PROSITE" id="PS00107">
    <property type="entry name" value="PROTEIN_KINASE_ATP"/>
    <property type="match status" value="1"/>
</dbReference>
<evidence type="ECO:0000256" key="2">
    <source>
        <dbReference type="ARBA" id="ARBA00022527"/>
    </source>
</evidence>
<evidence type="ECO:0000259" key="11">
    <source>
        <dbReference type="PROSITE" id="PS50011"/>
    </source>
</evidence>
<evidence type="ECO:0000313" key="13">
    <source>
        <dbReference type="Proteomes" id="UP001295684"/>
    </source>
</evidence>